<evidence type="ECO:0000313" key="3">
    <source>
        <dbReference type="Proteomes" id="UP001157974"/>
    </source>
</evidence>
<protein>
    <recommendedName>
        <fullName evidence="4">MI domain-containing protein</fullName>
    </recommendedName>
</protein>
<reference evidence="2 3" key="1">
    <citation type="journal article" date="2023" name="Nat. Commun.">
        <title>Origin of minicircular mitochondrial genomes in red algae.</title>
        <authorList>
            <person name="Lee Y."/>
            <person name="Cho C.H."/>
            <person name="Lee Y.M."/>
            <person name="Park S.I."/>
            <person name="Yang J.H."/>
            <person name="West J.A."/>
            <person name="Bhattacharya D."/>
            <person name="Yoon H.S."/>
        </authorList>
    </citation>
    <scope>NUCLEOTIDE SEQUENCE [LARGE SCALE GENOMIC DNA]</scope>
    <source>
        <strain evidence="2 3">CCMP1338</strain>
        <tissue evidence="2">Whole cell</tissue>
    </source>
</reference>
<dbReference type="EMBL" id="JAMWBK010000004">
    <property type="protein sequence ID" value="KAJ8905451.1"/>
    <property type="molecule type" value="Genomic_DNA"/>
</dbReference>
<dbReference type="Proteomes" id="UP001157974">
    <property type="component" value="Unassembled WGS sequence"/>
</dbReference>
<gene>
    <name evidence="2" type="ORF">NDN08_001958</name>
</gene>
<dbReference type="AlphaFoldDB" id="A0AAV8USC6"/>
<feature type="region of interest" description="Disordered" evidence="1">
    <location>
        <begin position="293"/>
        <end position="339"/>
    </location>
</feature>
<keyword evidence="3" id="KW-1185">Reference proteome</keyword>
<dbReference type="PANTHER" id="PTHR37935">
    <property type="entry name" value="CHROMOSOME UNDETERMINED SCAFFOLD_14, WHOLE GENOME SHOTGUN SEQUENCE"/>
    <property type="match status" value="1"/>
</dbReference>
<name>A0AAV8USC6_9RHOD</name>
<evidence type="ECO:0008006" key="4">
    <source>
        <dbReference type="Google" id="ProtNLM"/>
    </source>
</evidence>
<proteinExistence type="predicted"/>
<feature type="compositionally biased region" description="Basic and acidic residues" evidence="1">
    <location>
        <begin position="22"/>
        <end position="35"/>
    </location>
</feature>
<accession>A0AAV8USC6</accession>
<sequence length="370" mass="41220">MPVRRLAAGGGVSSKTGKNARSLKDEGFGNRRQRIESSTPKSEDWSSQYPRNLYITYHDLELALERRGYSLYRLLIGTLIGLAATTALFWNRIKHWGAQESASVATRTLEDEVLQKKAEELAKQLTNALLKDERTFRAVQTLLKQILSDPTARQDAAAFVSQLLIVLMQREDTKNLFASFLADLLGFEVVKNSAKDLAVWVAGHDYVVEKVKQSLVGILQDVDARQSGKDYAMDATLRTLQDSNTKRWLQTVVEDVFVDPQFQEKAGEALWKATKSGVLGIKSNSGQNIQKEQLMQKDSGDKSEEEALEEAAESKLEGQSEQVRSMPDEEQTPDSNGLDLEVVKEDLLSALENGVAEDLQYNGRSNDVPP</sequence>
<feature type="compositionally biased region" description="Polar residues" evidence="1">
    <location>
        <begin position="36"/>
        <end position="46"/>
    </location>
</feature>
<evidence type="ECO:0000313" key="2">
    <source>
        <dbReference type="EMBL" id="KAJ8905451.1"/>
    </source>
</evidence>
<evidence type="ECO:0000256" key="1">
    <source>
        <dbReference type="SAM" id="MobiDB-lite"/>
    </source>
</evidence>
<dbReference type="PANTHER" id="PTHR37935:SF1">
    <property type="entry name" value="CHROMOSOME UNDETERMINED SCAFFOLD_14, WHOLE GENOME SHOTGUN SEQUENCE"/>
    <property type="match status" value="1"/>
</dbReference>
<feature type="region of interest" description="Disordered" evidence="1">
    <location>
        <begin position="1"/>
        <end position="46"/>
    </location>
</feature>
<comment type="caution">
    <text evidence="2">The sequence shown here is derived from an EMBL/GenBank/DDBJ whole genome shotgun (WGS) entry which is preliminary data.</text>
</comment>
<organism evidence="2 3">
    <name type="scientific">Rhodosorus marinus</name>
    <dbReference type="NCBI Taxonomy" id="101924"/>
    <lineage>
        <taxon>Eukaryota</taxon>
        <taxon>Rhodophyta</taxon>
        <taxon>Stylonematophyceae</taxon>
        <taxon>Stylonematales</taxon>
        <taxon>Stylonemataceae</taxon>
        <taxon>Rhodosorus</taxon>
    </lineage>
</organism>